<comment type="caution">
    <text evidence="32">The sequence shown here is derived from an EMBL/GenBank/DDBJ whole genome shotgun (WGS) entry which is preliminary data.</text>
</comment>
<keyword evidence="6" id="KW-0963">Cytoplasm</keyword>
<evidence type="ECO:0000256" key="20">
    <source>
        <dbReference type="SAM" id="Coils"/>
    </source>
</evidence>
<dbReference type="InterPro" id="IPR041228">
    <property type="entry name" value="Dynein_C"/>
</dbReference>
<dbReference type="InterPro" id="IPR013602">
    <property type="entry name" value="Dynein_heavy_linker"/>
</dbReference>
<dbReference type="Gene3D" id="1.10.8.720">
    <property type="entry name" value="Region D6 of dynein motor"/>
    <property type="match status" value="1"/>
</dbReference>
<dbReference type="Gene3D" id="1.10.8.710">
    <property type="match status" value="1"/>
</dbReference>
<feature type="domain" description="Dynein heavy chain C-terminal" evidence="29">
    <location>
        <begin position="3634"/>
        <end position="3904"/>
    </location>
</feature>
<dbReference type="Gene3D" id="3.40.50.300">
    <property type="entry name" value="P-loop containing nucleotide triphosphate hydrolases"/>
    <property type="match status" value="4"/>
</dbReference>
<dbReference type="Pfam" id="PF08385">
    <property type="entry name" value="DHC_N1"/>
    <property type="match status" value="1"/>
</dbReference>
<dbReference type="Pfam" id="PF12781">
    <property type="entry name" value="AAA_9"/>
    <property type="match status" value="1"/>
</dbReference>
<keyword evidence="14" id="KW-0472">Membrane</keyword>
<evidence type="ECO:0000256" key="18">
    <source>
        <dbReference type="ARBA" id="ARBA00023902"/>
    </source>
</evidence>
<keyword evidence="33" id="KW-1185">Reference proteome</keyword>
<dbReference type="GO" id="GO:0005886">
    <property type="term" value="C:plasma membrane"/>
    <property type="evidence" value="ECO:0007669"/>
    <property type="project" value="UniProtKB-SubCell"/>
</dbReference>
<dbReference type="Gene3D" id="1.20.1270.280">
    <property type="match status" value="1"/>
</dbReference>
<feature type="coiled-coil region" evidence="20">
    <location>
        <begin position="3149"/>
        <end position="3198"/>
    </location>
</feature>
<feature type="domain" description="Dynein heavy chain hydrolytic ATP-binding dynein motor region" evidence="24">
    <location>
        <begin position="1509"/>
        <end position="1845"/>
    </location>
</feature>
<dbReference type="Pfam" id="PF21264">
    <property type="entry name" value="DYNC2H1_AAA_dom"/>
    <property type="match status" value="1"/>
</dbReference>
<dbReference type="InterPro" id="IPR035706">
    <property type="entry name" value="AAA_9"/>
</dbReference>
<dbReference type="InterPro" id="IPR054354">
    <property type="entry name" value="DYNC2H1-like_lid"/>
</dbReference>
<dbReference type="Gene3D" id="1.10.8.1220">
    <property type="match status" value="1"/>
</dbReference>
<dbReference type="FunFam" id="3.40.50.300:FF:000071">
    <property type="entry name" value="Cytoplasmic dynein heavy chain 1"/>
    <property type="match status" value="1"/>
</dbReference>
<dbReference type="Gene3D" id="1.10.287.2620">
    <property type="match status" value="1"/>
</dbReference>
<evidence type="ECO:0000259" key="31">
    <source>
        <dbReference type="Pfam" id="PF22597"/>
    </source>
</evidence>
<dbReference type="InterPro" id="IPR043157">
    <property type="entry name" value="Dynein_AAA1S"/>
</dbReference>
<keyword evidence="15" id="KW-0505">Motor protein</keyword>
<feature type="domain" description="Dynein heavy chain coiled coil stalk" evidence="25">
    <location>
        <begin position="2689"/>
        <end position="2937"/>
    </location>
</feature>
<dbReference type="GO" id="GO:0030030">
    <property type="term" value="P:cell projection organization"/>
    <property type="evidence" value="ECO:0007669"/>
    <property type="project" value="UniProtKB-KW"/>
</dbReference>
<dbReference type="Pfam" id="PF18198">
    <property type="entry name" value="AAA_lid_11"/>
    <property type="match status" value="1"/>
</dbReference>
<dbReference type="InterPro" id="IPR042222">
    <property type="entry name" value="Dynein_2_N"/>
</dbReference>
<evidence type="ECO:0000259" key="26">
    <source>
        <dbReference type="Pfam" id="PF12780"/>
    </source>
</evidence>
<dbReference type="Pfam" id="PF12774">
    <property type="entry name" value="AAA_6"/>
    <property type="match status" value="1"/>
</dbReference>
<reference evidence="32" key="2">
    <citation type="journal article" date="2023" name="Science">
        <title>Genomic signatures of disease resistance in endangered staghorn corals.</title>
        <authorList>
            <person name="Vollmer S.V."/>
            <person name="Selwyn J.D."/>
            <person name="Despard B.A."/>
            <person name="Roesel C.L."/>
        </authorList>
    </citation>
    <scope>NUCLEOTIDE SEQUENCE</scope>
    <source>
        <strain evidence="32">K2</strain>
    </source>
</reference>
<feature type="domain" description="Dynein heavy chain AAA lid" evidence="28">
    <location>
        <begin position="3473"/>
        <end position="3616"/>
    </location>
</feature>
<keyword evidence="4" id="KW-0217">Developmental protein</keyword>
<dbReference type="Gene3D" id="6.10.140.1060">
    <property type="match status" value="1"/>
</dbReference>
<dbReference type="GO" id="GO:0005524">
    <property type="term" value="F:ATP binding"/>
    <property type="evidence" value="ECO:0007669"/>
    <property type="project" value="UniProtKB-KW"/>
</dbReference>
<dbReference type="InterPro" id="IPR024743">
    <property type="entry name" value="Dynein_HC_stalk"/>
</dbReference>
<evidence type="ECO:0000256" key="7">
    <source>
        <dbReference type="ARBA" id="ARBA00022701"/>
    </source>
</evidence>
<dbReference type="Gene3D" id="1.20.920.20">
    <property type="match status" value="1"/>
</dbReference>
<evidence type="ECO:0000256" key="10">
    <source>
        <dbReference type="ARBA" id="ARBA00022840"/>
    </source>
</evidence>
<dbReference type="GO" id="GO:0007018">
    <property type="term" value="P:microtubule-based movement"/>
    <property type="evidence" value="ECO:0007669"/>
    <property type="project" value="InterPro"/>
</dbReference>
<evidence type="ECO:0000256" key="15">
    <source>
        <dbReference type="ARBA" id="ARBA00023175"/>
    </source>
</evidence>
<dbReference type="FunFam" id="1.20.920.30:FF:000006">
    <property type="entry name" value="Cytoplasmic dynein 2 heavy chain 1"/>
    <property type="match status" value="1"/>
</dbReference>
<dbReference type="Gene3D" id="1.20.140.100">
    <property type="entry name" value="Dynein heavy chain, N-terminal domain 2"/>
    <property type="match status" value="1"/>
</dbReference>
<evidence type="ECO:0000259" key="28">
    <source>
        <dbReference type="Pfam" id="PF18198"/>
    </source>
</evidence>
<evidence type="ECO:0000256" key="17">
    <source>
        <dbReference type="ARBA" id="ARBA00023273"/>
    </source>
</evidence>
<dbReference type="InterPro" id="IPR043160">
    <property type="entry name" value="Dynein_C_barrel"/>
</dbReference>
<proteinExistence type="inferred from homology"/>
<organism evidence="32 33">
    <name type="scientific">Acropora cervicornis</name>
    <name type="common">Staghorn coral</name>
    <dbReference type="NCBI Taxonomy" id="6130"/>
    <lineage>
        <taxon>Eukaryota</taxon>
        <taxon>Metazoa</taxon>
        <taxon>Cnidaria</taxon>
        <taxon>Anthozoa</taxon>
        <taxon>Hexacorallia</taxon>
        <taxon>Scleractinia</taxon>
        <taxon>Astrocoeniina</taxon>
        <taxon>Acroporidae</taxon>
        <taxon>Acropora</taxon>
    </lineage>
</organism>
<dbReference type="GO" id="GO:0008569">
    <property type="term" value="F:minus-end-directed microtubule motor activity"/>
    <property type="evidence" value="ECO:0007669"/>
    <property type="project" value="InterPro"/>
</dbReference>
<keyword evidence="17" id="KW-0966">Cell projection</keyword>
<name>A0AAD9V6P5_ACRCE</name>
<keyword evidence="8" id="KW-0547">Nucleotide-binding</keyword>
<dbReference type="InterPro" id="IPR041658">
    <property type="entry name" value="AAA_lid_11"/>
</dbReference>
<dbReference type="GO" id="GO:0051959">
    <property type="term" value="F:dynein light intermediate chain binding"/>
    <property type="evidence" value="ECO:0007669"/>
    <property type="project" value="InterPro"/>
</dbReference>
<evidence type="ECO:0000256" key="5">
    <source>
        <dbReference type="ARBA" id="ARBA00022475"/>
    </source>
</evidence>
<keyword evidence="13" id="KW-0969">Cilium</keyword>
<evidence type="ECO:0000256" key="8">
    <source>
        <dbReference type="ARBA" id="ARBA00022741"/>
    </source>
</evidence>
<feature type="domain" description="Dynein heavy chain tail" evidence="22">
    <location>
        <begin position="216"/>
        <end position="503"/>
    </location>
</feature>
<keyword evidence="5" id="KW-1003">Cell membrane</keyword>
<keyword evidence="12 20" id="KW-0175">Coiled coil</keyword>
<feature type="coiled-coil region" evidence="20">
    <location>
        <begin position="2897"/>
        <end position="2959"/>
    </location>
</feature>
<protein>
    <recommendedName>
        <fullName evidence="18">Cytoplasmic dynein 2 heavy chain 1</fullName>
    </recommendedName>
    <alternativeName>
        <fullName evidence="19">Dynein heavy chain isotype 1B</fullName>
    </alternativeName>
</protein>
<feature type="domain" description="Dynein heavy chain region D6 P-loop" evidence="21">
    <location>
        <begin position="3382"/>
        <end position="3447"/>
    </location>
</feature>
<evidence type="ECO:0000256" key="16">
    <source>
        <dbReference type="ARBA" id="ARBA00023212"/>
    </source>
</evidence>
<evidence type="ECO:0000256" key="19">
    <source>
        <dbReference type="ARBA" id="ARBA00083782"/>
    </source>
</evidence>
<evidence type="ECO:0000313" key="33">
    <source>
        <dbReference type="Proteomes" id="UP001249851"/>
    </source>
</evidence>
<dbReference type="Proteomes" id="UP001249851">
    <property type="component" value="Unassembled WGS sequence"/>
</dbReference>
<feature type="domain" description="Dynein 2 heavy chain 1 cytoplasmic ATPase lid" evidence="31">
    <location>
        <begin position="2247"/>
        <end position="2340"/>
    </location>
</feature>
<dbReference type="InterPro" id="IPR042219">
    <property type="entry name" value="AAA_lid_11_sf"/>
</dbReference>
<evidence type="ECO:0000259" key="29">
    <source>
        <dbReference type="Pfam" id="PF18199"/>
    </source>
</evidence>
<dbReference type="EMBL" id="JARQWQ010000026">
    <property type="protein sequence ID" value="KAK2563057.1"/>
    <property type="molecule type" value="Genomic_DNA"/>
</dbReference>
<dbReference type="InterPro" id="IPR026983">
    <property type="entry name" value="DHC"/>
</dbReference>
<feature type="coiled-coil region" evidence="20">
    <location>
        <begin position="2697"/>
        <end position="2731"/>
    </location>
</feature>
<dbReference type="FunFam" id="1.10.8.710:FF:000006">
    <property type="entry name" value="cytoplasmic dynein 2 heavy chain 1"/>
    <property type="match status" value="1"/>
</dbReference>
<sequence>MPSADLRKDFIVATTGNYFGIQNSDSVLNEVRSSKELNTFLDDGNSPVLAAKYDTHQGKRAIHLSSHVEPSDTAEKVLVFFKLQPEAITPDNLHQNVFVSSMLSSPVNTLYHSVQKVFAPLLLKDEKWSRNFDPKLQSLLSELEAGLGSVVRKQDSSSSRAAKVGDEENFGGILTPQDEFQYWSDASVSGYDLSEKERASFFQESFQKGNVAQDFSNLDALDLADILELLESTQDSLDEIWKQEDHKPYSETRMKHLLDVMAGALGRYVQRKLGMLDIWHDSFQQVKDAMHKGISVCERWVSSCETLTSQFWKRFPSHPWRGEKFTPENLSNLAARLEEVLTLRTVHEQLVRLLTTSERQALRTSDVFSPFSGLNPLHPNPYTEPLWRAAVTQYERGMAPAEQKIAGKLRQQLGDLSAKSHQLLREFQRYKELVKRPSINKELAPEREILLGQLTVYVRGIRDDFIARTQNSYSGGKDGSGPPRGRNMPEIVNNIVWVRQLDAKREASDLAEELQSYCKDQFEGWVSEMMTALDDPKKPLRLVTLMREVRQLSALGFAVPAKIQQTSSTANKFYRHGMILKQVAHFYNTVDQQMIPSQKPMMLDSALGFERLVKNPKAGSKESGGKTQVTWDNPQELEAYIDKLQTATDKLTSENRRLRKQQPRWKEALVSLREIMTSLVQQGFKAENMKTWKMHWDRQLYKALEHQHQKLQFRPPLEEIRAKYYREMRKFISIPNHFRGVGEDSSIYPIMIDQNSAGFTTVYKKAEDLFKRLVEVQDQFKDWVVLGTVDLEKLIETHLQTVPDWERNFRALKGKGREAEKLPLNIKVDCISVSTTPVKSTIDDHIQQLFDALLTSLRRSITNEVQTIDTFLTSATEALSSRPQTIHPLFDKAESKNKLLRSVAGGGLEQIGQLQARWDKFELMMQIMKSNVESRVQVFQQELDKFSARWHQLKPRDIDEYKDSESCLAAVNSINERRAEFAELEETMKRLIFDCQHFGVAEPQFSLAEELKADIGQHEAMWGLYEEFSNGLDELAKEDWISFRGNLYRFDDFLTAWSDKLRSKEPTSMTVRLQYDVDKYKNIVPLLKYVRGEALSPDHWLELFRLLKMPKGTILEKLTFGDVLQSADQIIAHADALKELNSRAQGEVSIREALRELELWGAGAVFSLTSYVDSHNKELSIIKDWKDLVNQVGDNQCLLQSLKDSPYYKGFEDKASLWETRLADLDEYLHNLNQIQRKWVYLEPIFGRGALPREQGRFKRVDDDFRAIMQDVSNDNRVLSLVAQSGIRNALVTLLDQLQRCQKSLNEFLEEKRALFPRFYFIGDDDLLEILGQATNPVVIQSHLKKLFAGIHNVSFDEGCKTIVWLGDLANEMKDTLKQLLIDCLSASKKGGSAGGILCLAEQIQFTERCEAAIKSNSLQEFQIEMESQLESYTNAEIGGGDSSDAESHVLELKLKALILDTIHAIDMLQQLIKHGIKSLDDWMWQKQLRFYLQKQICLIRMCDAEFHYTYEYQGNASKLVHTPLTDKCYLTLTQGMHMGLGGNPYGPAGTGKTESVKALGGLFGRQVLVFNCDEGIDVKSMGRIFIGLVKCGAWGCFDEFNRLEEAVLSAVSMQIQTIQAALKTKLPSTELLGRQVELDPNSGIFITLNPAGKGYGGRQKLPDNLKQLFRPVAMSRPDNELIAEVIMFSEGFKEAKSLGRKLVAIFNLSKELLSQQQHYDWGLRALKTVLRGCGNLLQSHKQTKGQVNAKVEARLVVQAVRVNTLSKLTFADSKRFDALVRDIFPGVDFKGVEYAELAEALRAAAQECNLMVMETQVKKALELYEQLRQRMGVVVIGPSGSGKSTIWRLLRLALGKLLGQIDMDTREWSDGVLTNAARQVVREPIDIQSWIVCDGDIDPEWIESLNSVLDDNRLLTMPSGERIQFGPNVNFFDEDTDVKALVKSWLQSQPEEHRRMLETFLEDHFYKTLDWVLKQNEFVVETSLVGVVMNGLSHMYGVKVKQEFACALIRGLGANLSSTAKASFAKEVFHWTHEIPPDQKKPLDTYYDSDRGRLASYQLEVPDSLRVSDLSLSSGSLPVIQTPDIKRGLDMFLPWLHPDHKKPFLLVGPEGCGKDAQTSPMHVLQKLQQSCMVISSNTGRVYRPKDCERLVLYLKDLNLPKPDKWGTSQLIAFLQQVLTYNGFYDSNLEWVGLEGVQIVASMSAGTGMGRHQLTTRFTSIVGVCSIGYADKDQLQAIYSAYLQPVLSASLKSHPVWGAVKNVHSLAGSMVAVYEQVRSKFTVDDHSHYLFTPRDLTNWILGLLRYNLDSGSGDSSTQHLLEIWAYEARRLFRDRLVGKQGLDKFDSILASQLRADWSVTLDHLDNKYYVTWGSSLTASAAPASDTGNDGKVAAMASSGGSLPPQGKMLGKLDQKDFKENRELDILLFKEVFDNVAQVDRVLTKPGGSLLMAGRSGVGRRTAASLVSHMHNIQVFTPKVSRGYGLKQFKTDLKTVMQLSGIEGEQAVLILEDHQVDASYLELINSLMSAGEVPGLYTPEELEPLLGPLRDQASQDGFRGTLVAYFASRVRRNLHIVLIMDSLSNDFTANCESNPAFYKNCAFQWMQGWSKESMAQIPDMLLADESLRSDESKQGKDGKSSAEELVKNFLQIHESCSEKDAAPRRYMTFLKTYKQVHNEKKDGVVKRQQHLQAGVSKLTDAKALVDDLKQKAGEQSRQLADKQAEADAALREITASMQRASESKSEMETLKQKQGEESVKLEKRKKAIEIELSEIEPLVKEAKDAVGDIKPESLSEIRSLRMPPDVIRDILEAVQRLMGIFDTSWVSMKSFLAKRGVKDEICSFDARKITPDIRASVEELLEKNANSFDPKIAKRASVAAAPLAAWVVANVKFSVQRLVKLGNALDKVDREVAEMRKRFELRTQEATQLKMELEKAQETIQAAETLVHELTAELEQLPRRAQVAAGFITYLSSAPEDVRKATMSQWCEAAGLHGFDFRRFMSTESEQLSTLRPFLVDPSSRATEWLKTHLKDQRLEVINQQDSNFSTALELAVRFGKTLLIQEMDGIEPVLYPILRGDFISQGPRFVVQIGEKVIDYNEDFKLFMTTRNPNLELPPDGFAIISEVNFTTTRAGLTGQLLGITIQHEKPQLEVQKTELLRKEEELKVQLAELEESLLETLASAEGNILENKELLESLNKTKAKSGSTLFFVISDLAKLNNMYRFSLSAFLRLFQRSLEAKQESSTTEQRIKALKSSLQSLVYEYVCRSLFKSDRLMFAIHLVHGMHPQMFEAKEWEYFNGLLVSESVFKRQESMKNLRDTLPSWIDSDRAAAVGSFKVLVVQALRPDRLQSAMSLFASKALGMKELSPPALNLKRLVKETVPGEPILIVISPGADPSQELQDTAADVVGVDKYHQLLHDCGRNGEWLCLKNLHLVTAWLPTLEKAPPGIKKNLQRTYDSWSPEFISRGKSSIRAQALFVLAWFHAIVQERRNYIPQGWTKFYEFAFGDLRAGADIIDRLCTSAGSGNVRWKFVHGLFENAIYGGRVDNTFDAEVLRSYLLQYFEQAVFPGQSGSRSARPKKVIPNVTLPTSCHHRDYVEIINSLPDDDKPSFFGLPANIERSSQRIISSQFDKEKWSTELSPILNLWKKLNQGSQLIQMKITAPAETGDESPVTSFVQLERYNAVRLVQIVHASLSSLSKVIRGTALLDAEVQALAGSLLKQEVPLSWSSRLEGPEDPIHWLRALVAKTLALGSWVERCNSSSLLNDVLDLSELFHPDTFLNALRQQTARAMKTSIDGLKLAVSWKESQIRGTKFTVKLGGLQLEGCTFDGNTLTENQRDSPSVSAIPTAAVAWVPKDTADPYPASECISVPIYYNADRDRTVTCFNMPCSGNQARWTQCGAALFLKSQ</sequence>
<dbReference type="PANTHER" id="PTHR46532:SF15">
    <property type="entry name" value="CYTOPLASMIC DYNEIN 2 HEAVY CHAIN 1"/>
    <property type="match status" value="1"/>
</dbReference>
<comment type="subcellular location">
    <subcellularLocation>
        <location evidence="1">Cell membrane</location>
        <topology evidence="1">Peripheral membrane protein</topology>
    </subcellularLocation>
    <subcellularLocation>
        <location evidence="2">Cytoplasm</location>
        <location evidence="2">Cytoskeleton</location>
        <location evidence="2">Cilium axoneme</location>
    </subcellularLocation>
</comment>
<evidence type="ECO:0000256" key="3">
    <source>
        <dbReference type="ARBA" id="ARBA00008887"/>
    </source>
</evidence>
<dbReference type="FunFam" id="1.20.1270.280:FF:000006">
    <property type="entry name" value="Dynein cytoplasmic 2 heavy chain 1"/>
    <property type="match status" value="1"/>
</dbReference>
<evidence type="ECO:0000256" key="13">
    <source>
        <dbReference type="ARBA" id="ARBA00023069"/>
    </source>
</evidence>
<dbReference type="PANTHER" id="PTHR46532">
    <property type="entry name" value="MALE FERTILITY FACTOR KL5"/>
    <property type="match status" value="1"/>
</dbReference>
<evidence type="ECO:0000313" key="32">
    <source>
        <dbReference type="EMBL" id="KAK2563057.1"/>
    </source>
</evidence>
<evidence type="ECO:0000256" key="9">
    <source>
        <dbReference type="ARBA" id="ARBA00022794"/>
    </source>
</evidence>
<evidence type="ECO:0000259" key="22">
    <source>
        <dbReference type="Pfam" id="PF08385"/>
    </source>
</evidence>
<evidence type="ECO:0000259" key="24">
    <source>
        <dbReference type="Pfam" id="PF12774"/>
    </source>
</evidence>
<evidence type="ECO:0000259" key="27">
    <source>
        <dbReference type="Pfam" id="PF12781"/>
    </source>
</evidence>
<evidence type="ECO:0000256" key="14">
    <source>
        <dbReference type="ARBA" id="ARBA00023136"/>
    </source>
</evidence>
<comment type="similarity">
    <text evidence="3">Belongs to the dynein heavy chain family.</text>
</comment>
<dbReference type="GO" id="GO:0045505">
    <property type="term" value="F:dynein intermediate chain binding"/>
    <property type="evidence" value="ECO:0007669"/>
    <property type="project" value="InterPro"/>
</dbReference>
<evidence type="ECO:0000256" key="1">
    <source>
        <dbReference type="ARBA" id="ARBA00004202"/>
    </source>
</evidence>
<dbReference type="Pfam" id="PF12775">
    <property type="entry name" value="AAA_7"/>
    <property type="match status" value="1"/>
</dbReference>
<dbReference type="Pfam" id="PF12780">
    <property type="entry name" value="AAA_8"/>
    <property type="match status" value="1"/>
</dbReference>
<keyword evidence="9" id="KW-0970">Cilium biogenesis/degradation</keyword>
<evidence type="ECO:0000259" key="23">
    <source>
        <dbReference type="Pfam" id="PF08393"/>
    </source>
</evidence>
<keyword evidence="7" id="KW-0493">Microtubule</keyword>
<accession>A0AAD9V6P5</accession>
<evidence type="ECO:0000259" key="30">
    <source>
        <dbReference type="Pfam" id="PF21264"/>
    </source>
</evidence>
<dbReference type="GO" id="GO:0005874">
    <property type="term" value="C:microtubule"/>
    <property type="evidence" value="ECO:0007669"/>
    <property type="project" value="UniProtKB-KW"/>
</dbReference>
<dbReference type="FunFam" id="3.10.490.20:FF:000007">
    <property type="entry name" value="Dynein cytoplasmic 2 heavy chain 1"/>
    <property type="match status" value="1"/>
</dbReference>
<evidence type="ECO:0000256" key="11">
    <source>
        <dbReference type="ARBA" id="ARBA00023017"/>
    </source>
</evidence>
<dbReference type="InterPro" id="IPR049400">
    <property type="entry name" value="DYNC2H1_AAA_dom"/>
</dbReference>
<keyword evidence="11" id="KW-0243">Dynein</keyword>
<dbReference type="FunFam" id="1.10.8.720:FF:000006">
    <property type="entry name" value="cytoplasmic dynein 2 heavy chain 1"/>
    <property type="match status" value="1"/>
</dbReference>
<evidence type="ECO:0000256" key="12">
    <source>
        <dbReference type="ARBA" id="ARBA00023054"/>
    </source>
</evidence>
<feature type="domain" description="Dynein heavy chain ATP-binding dynein motor region" evidence="27">
    <location>
        <begin position="3010"/>
        <end position="3202"/>
    </location>
</feature>
<dbReference type="FunFam" id="3.40.50.300:FF:000598">
    <property type="entry name" value="Dynein cytoplasmic 2 heavy chain 1"/>
    <property type="match status" value="1"/>
</dbReference>
<feature type="domain" description="Cytoplasmic dynein 2 heavy chain 1 AAA+ ATPase" evidence="30">
    <location>
        <begin position="1938"/>
        <end position="2033"/>
    </location>
</feature>
<dbReference type="Gene3D" id="3.10.490.20">
    <property type="match status" value="1"/>
</dbReference>
<dbReference type="InterPro" id="IPR024317">
    <property type="entry name" value="Dynein_heavy_chain_D4_dom"/>
</dbReference>
<evidence type="ECO:0000259" key="25">
    <source>
        <dbReference type="Pfam" id="PF12777"/>
    </source>
</evidence>
<feature type="domain" description="Dynein heavy chain AAA module D4" evidence="26">
    <location>
        <begin position="2423"/>
        <end position="2674"/>
    </location>
</feature>
<reference evidence="32" key="1">
    <citation type="journal article" date="2023" name="G3 (Bethesda)">
        <title>Whole genome assembly and annotation of the endangered Caribbean coral Acropora cervicornis.</title>
        <authorList>
            <person name="Selwyn J.D."/>
            <person name="Vollmer S.V."/>
        </authorList>
    </citation>
    <scope>NUCLEOTIDE SEQUENCE</scope>
    <source>
        <strain evidence="32">K2</strain>
    </source>
</reference>
<dbReference type="Gene3D" id="1.20.58.1120">
    <property type="match status" value="1"/>
</dbReference>
<evidence type="ECO:0000256" key="4">
    <source>
        <dbReference type="ARBA" id="ARBA00022473"/>
    </source>
</evidence>
<dbReference type="Pfam" id="PF18199">
    <property type="entry name" value="Dynein_C"/>
    <property type="match status" value="1"/>
</dbReference>
<evidence type="ECO:0000256" key="2">
    <source>
        <dbReference type="ARBA" id="ARBA00004430"/>
    </source>
</evidence>
<dbReference type="InterPro" id="IPR035699">
    <property type="entry name" value="AAA_6"/>
</dbReference>
<dbReference type="GO" id="GO:0005858">
    <property type="term" value="C:axonemal dynein complex"/>
    <property type="evidence" value="ECO:0007669"/>
    <property type="project" value="TreeGrafter"/>
</dbReference>
<dbReference type="FunFam" id="3.40.50.300:FF:001810">
    <property type="entry name" value="Cytoplasmic dynein 2 heavy chain 1"/>
    <property type="match status" value="1"/>
</dbReference>
<dbReference type="Pfam" id="PF12777">
    <property type="entry name" value="MT"/>
    <property type="match status" value="1"/>
</dbReference>
<dbReference type="InterPro" id="IPR027417">
    <property type="entry name" value="P-loop_NTPase"/>
</dbReference>
<dbReference type="Pfam" id="PF08393">
    <property type="entry name" value="DHC_N2"/>
    <property type="match status" value="1"/>
</dbReference>
<dbReference type="SUPFAM" id="SSF52540">
    <property type="entry name" value="P-loop containing nucleoside triphosphate hydrolases"/>
    <property type="match status" value="4"/>
</dbReference>
<dbReference type="Pfam" id="PF22597">
    <property type="entry name" value="DYN_lid"/>
    <property type="match status" value="1"/>
</dbReference>
<gene>
    <name evidence="32" type="ORF">P5673_013389</name>
</gene>
<keyword evidence="10" id="KW-0067">ATP-binding</keyword>
<dbReference type="FunFam" id="1.10.8.1220:FF:000003">
    <property type="entry name" value="Dynein cytoplasmic 2 heavy chain 1"/>
    <property type="match status" value="1"/>
</dbReference>
<keyword evidence="16" id="KW-0206">Cytoskeleton</keyword>
<dbReference type="InterPro" id="IPR013594">
    <property type="entry name" value="Dynein_heavy_tail"/>
</dbReference>
<feature type="domain" description="Dynein heavy chain linker" evidence="23">
    <location>
        <begin position="1009"/>
        <end position="1363"/>
    </location>
</feature>
<dbReference type="InterPro" id="IPR004273">
    <property type="entry name" value="Dynein_heavy_D6_P-loop"/>
</dbReference>
<dbReference type="Gene3D" id="1.20.920.30">
    <property type="match status" value="1"/>
</dbReference>
<dbReference type="FunFam" id="1.20.140.100:FF:000005">
    <property type="entry name" value="cytoplasmic dynein 2 heavy chain 1"/>
    <property type="match status" value="1"/>
</dbReference>
<evidence type="ECO:0000259" key="21">
    <source>
        <dbReference type="Pfam" id="PF03028"/>
    </source>
</evidence>
<dbReference type="Pfam" id="PF03028">
    <property type="entry name" value="Dynein_heavy"/>
    <property type="match status" value="1"/>
</dbReference>
<evidence type="ECO:0000256" key="6">
    <source>
        <dbReference type="ARBA" id="ARBA00022490"/>
    </source>
</evidence>